<feature type="chain" id="PRO_5003401274" evidence="1">
    <location>
        <begin position="20"/>
        <end position="195"/>
    </location>
</feature>
<protein>
    <submittedName>
        <fullName evidence="2">Uncharacterized protein</fullName>
    </submittedName>
</protein>
<evidence type="ECO:0000256" key="1">
    <source>
        <dbReference type="SAM" id="SignalP"/>
    </source>
</evidence>
<accession>G0IVP3</accession>
<dbReference type="OrthoDB" id="9793669at2"/>
<dbReference type="STRING" id="880070.Cycma_1038"/>
<reference evidence="3" key="1">
    <citation type="submission" date="2011-07" db="EMBL/GenBank/DDBJ databases">
        <title>The complete genome of Cyclobacterium marinum DSM 745.</title>
        <authorList>
            <person name="Lucas S."/>
            <person name="Han J."/>
            <person name="Lapidus A."/>
            <person name="Bruce D."/>
            <person name="Goodwin L."/>
            <person name="Pitluck S."/>
            <person name="Peters L."/>
            <person name="Kyrpides N."/>
            <person name="Mavromatis K."/>
            <person name="Ivanova N."/>
            <person name="Ovchinnikova G."/>
            <person name="Chertkov O."/>
            <person name="Detter J.C."/>
            <person name="Tapia R."/>
            <person name="Han C."/>
            <person name="Land M."/>
            <person name="Hauser L."/>
            <person name="Markowitz V."/>
            <person name="Cheng J.-F."/>
            <person name="Hugenholtz P."/>
            <person name="Woyke T."/>
            <person name="Wu D."/>
            <person name="Tindall B."/>
            <person name="Schuetze A."/>
            <person name="Brambilla E."/>
            <person name="Klenk H.-P."/>
            <person name="Eisen J.A."/>
        </authorList>
    </citation>
    <scope>NUCLEOTIDE SEQUENCE [LARGE SCALE GENOMIC DNA]</scope>
    <source>
        <strain evidence="3">ATCC 25205 / DSM 745 / LMG 13164 / NCIMB 1802</strain>
    </source>
</reference>
<dbReference type="HOGENOM" id="CLU_106197_0_0_10"/>
<name>G0IVP3_CYCMS</name>
<evidence type="ECO:0000313" key="3">
    <source>
        <dbReference type="Proteomes" id="UP000001635"/>
    </source>
</evidence>
<dbReference type="KEGG" id="cmr:Cycma_1038"/>
<keyword evidence="1" id="KW-0732">Signal</keyword>
<dbReference type="eggNOG" id="ENOG502ZBNJ">
    <property type="taxonomic scope" value="Bacteria"/>
</dbReference>
<dbReference type="AlphaFoldDB" id="G0IVP3"/>
<proteinExistence type="predicted"/>
<feature type="signal peptide" evidence="1">
    <location>
        <begin position="1"/>
        <end position="19"/>
    </location>
</feature>
<dbReference type="EMBL" id="CP002955">
    <property type="protein sequence ID" value="AEL24810.1"/>
    <property type="molecule type" value="Genomic_DNA"/>
</dbReference>
<evidence type="ECO:0000313" key="2">
    <source>
        <dbReference type="EMBL" id="AEL24810.1"/>
    </source>
</evidence>
<keyword evidence="3" id="KW-1185">Reference proteome</keyword>
<dbReference type="RefSeq" id="WP_014019107.1">
    <property type="nucleotide sequence ID" value="NC_015914.1"/>
</dbReference>
<gene>
    <name evidence="2" type="ordered locus">Cycma_1038</name>
</gene>
<dbReference type="Proteomes" id="UP000001635">
    <property type="component" value="Chromosome"/>
</dbReference>
<organism evidence="2 3">
    <name type="scientific">Cyclobacterium marinum (strain ATCC 25205 / DSM 745 / LMG 13164 / NCIMB 1802)</name>
    <name type="common">Flectobacillus marinus</name>
    <dbReference type="NCBI Taxonomy" id="880070"/>
    <lineage>
        <taxon>Bacteria</taxon>
        <taxon>Pseudomonadati</taxon>
        <taxon>Bacteroidota</taxon>
        <taxon>Cytophagia</taxon>
        <taxon>Cytophagales</taxon>
        <taxon>Cyclobacteriaceae</taxon>
        <taxon>Cyclobacterium</taxon>
    </lineage>
</organism>
<sequence>MKKIVFSLFVLFFASQVKAQTIPDKAAQIKAAVLAAPQDFRKGAKVYGYDANGEWTVLREGSNEMICIADNPNAEGFSASCYHKDLEPFMERGRALKKEGKNFKQIFDTREKEAKSGSLKMPSEPASLYVLSADKADFDPMKGKVDNSYLRYVVYIPWATMESTGLSTKPDFPGMPWIMDPGTHRAHIMISPPKD</sequence>